<dbReference type="Pfam" id="PF18765">
    <property type="entry name" value="Polbeta"/>
    <property type="match status" value="1"/>
</dbReference>
<gene>
    <name evidence="3" type="ORF">A3J19_02410</name>
</gene>
<dbReference type="EMBL" id="MFDZ01000005">
    <property type="protein sequence ID" value="OGE78700.1"/>
    <property type="molecule type" value="Genomic_DNA"/>
</dbReference>
<evidence type="ECO:0000259" key="2">
    <source>
        <dbReference type="Pfam" id="PF18765"/>
    </source>
</evidence>
<dbReference type="InterPro" id="IPR043519">
    <property type="entry name" value="NT_sf"/>
</dbReference>
<protein>
    <recommendedName>
        <fullName evidence="2">Polymerase beta nucleotidyltransferase domain-containing protein</fullName>
    </recommendedName>
</protein>
<organism evidence="3 4">
    <name type="scientific">Candidatus Daviesbacteria bacterium RIFCSPLOWO2_02_FULL_41_8</name>
    <dbReference type="NCBI Taxonomy" id="1797798"/>
    <lineage>
        <taxon>Bacteria</taxon>
        <taxon>Candidatus Daviesiibacteriota</taxon>
    </lineage>
</organism>
<name>A0A1F5NMV6_9BACT</name>
<dbReference type="Gene3D" id="3.30.460.10">
    <property type="entry name" value="Beta Polymerase, domain 2"/>
    <property type="match status" value="1"/>
</dbReference>
<dbReference type="InterPro" id="IPR041633">
    <property type="entry name" value="Polbeta"/>
</dbReference>
<evidence type="ECO:0000313" key="3">
    <source>
        <dbReference type="EMBL" id="OGE78700.1"/>
    </source>
</evidence>
<evidence type="ECO:0000256" key="1">
    <source>
        <dbReference type="SAM" id="MobiDB-lite"/>
    </source>
</evidence>
<reference evidence="3 4" key="1">
    <citation type="journal article" date="2016" name="Nat. Commun.">
        <title>Thousands of microbial genomes shed light on interconnected biogeochemical processes in an aquifer system.</title>
        <authorList>
            <person name="Anantharaman K."/>
            <person name="Brown C.T."/>
            <person name="Hug L.A."/>
            <person name="Sharon I."/>
            <person name="Castelle C.J."/>
            <person name="Probst A.J."/>
            <person name="Thomas B.C."/>
            <person name="Singh A."/>
            <person name="Wilkins M.J."/>
            <person name="Karaoz U."/>
            <person name="Brodie E.L."/>
            <person name="Williams K.H."/>
            <person name="Hubbard S.S."/>
            <person name="Banfield J.F."/>
        </authorList>
    </citation>
    <scope>NUCLEOTIDE SEQUENCE [LARGE SCALE GENOMIC DNA]</scope>
</reference>
<comment type="caution">
    <text evidence="3">The sequence shown here is derived from an EMBL/GenBank/DDBJ whole genome shotgun (WGS) entry which is preliminary data.</text>
</comment>
<feature type="compositionally biased region" description="Polar residues" evidence="1">
    <location>
        <begin position="1"/>
        <end position="15"/>
    </location>
</feature>
<dbReference type="AlphaFoldDB" id="A0A1F5NMV6"/>
<feature type="compositionally biased region" description="Basic and acidic residues" evidence="1">
    <location>
        <begin position="16"/>
        <end position="29"/>
    </location>
</feature>
<dbReference type="CDD" id="cd05403">
    <property type="entry name" value="NT_KNTase_like"/>
    <property type="match status" value="1"/>
</dbReference>
<accession>A0A1F5NMV6</accession>
<dbReference type="Proteomes" id="UP000176578">
    <property type="component" value="Unassembled WGS sequence"/>
</dbReference>
<evidence type="ECO:0000313" key="4">
    <source>
        <dbReference type="Proteomes" id="UP000176578"/>
    </source>
</evidence>
<sequence>MPNLNNTKATNQTNMKSEKTEGGAEDREISTLNTPAVESFLDPARVAEVWPENIATNQEFLEQVEERKKLVENFDGVFGRLPRPDISFQAATEESLVTEDQVKKAYDSLTELLKSGHDYDRIVLYLPFEMLPDKKWKPGKKLKKSANDFRQSYMKAWRGLLQTHDVRANFVDGDVLEAEQRKDDLPRVVKAAHLIPVLVQKGLLKAGYAISLMNNTEDPVLKQSIGEALFVMADMVLIPENKLPKNLPERKFAEKPENVSEKRKKWLAEKGKPVEALTQPSIDAPRLKSPFSQNLESMSQETSEIQGMVRSAETNTELSQFIYPVALVFGSRLKGYGGPEADIDLAVFVKPGADFEQRKKLQALLRQNFQHEKIGNEIVEFWLEDKDGKMQIRNFDSHEVTLGENSWTHVLFGGAWQGNENVIRELREKLLTPYLTETEDRQTRLEELERDTLQYRLMHKGYKKNFPQCGGIHTEHSDKIDSKSMFYDSGYRQLATRLFASRVFIPKLPAPKK</sequence>
<dbReference type="SUPFAM" id="SSF81301">
    <property type="entry name" value="Nucleotidyltransferase"/>
    <property type="match status" value="1"/>
</dbReference>
<feature type="domain" description="Polymerase beta nucleotidyltransferase" evidence="2">
    <location>
        <begin position="325"/>
        <end position="368"/>
    </location>
</feature>
<feature type="region of interest" description="Disordered" evidence="1">
    <location>
        <begin position="1"/>
        <end position="31"/>
    </location>
</feature>
<proteinExistence type="predicted"/>